<comment type="catalytic activity">
    <reaction evidence="10">
        <text>N(6)-carboxybiotinyl-L-lysyl-[protein] + acetyl-CoA = N(6)-biotinyl-L-lysyl-[protein] + malonyl-CoA</text>
        <dbReference type="Rhea" id="RHEA:54728"/>
        <dbReference type="Rhea" id="RHEA-COMP:10505"/>
        <dbReference type="Rhea" id="RHEA-COMP:10506"/>
        <dbReference type="ChEBI" id="CHEBI:57288"/>
        <dbReference type="ChEBI" id="CHEBI:57384"/>
        <dbReference type="ChEBI" id="CHEBI:83144"/>
        <dbReference type="ChEBI" id="CHEBI:83145"/>
        <dbReference type="EC" id="2.1.3.15"/>
    </reaction>
</comment>
<protein>
    <recommendedName>
        <fullName evidence="2">acetyl-CoA carboxytransferase</fullName>
        <ecNumber evidence="2">2.1.3.15</ecNumber>
    </recommendedName>
</protein>
<accession>A0A1W1C2L0</accession>
<evidence type="ECO:0000259" key="11">
    <source>
        <dbReference type="PROSITE" id="PS50989"/>
    </source>
</evidence>
<dbReference type="SUPFAM" id="SSF52096">
    <property type="entry name" value="ClpP/crotonase"/>
    <property type="match status" value="1"/>
</dbReference>
<dbReference type="NCBIfam" id="NF041504">
    <property type="entry name" value="AccA_sub"/>
    <property type="match status" value="1"/>
</dbReference>
<dbReference type="Gene3D" id="3.90.226.10">
    <property type="entry name" value="2-enoyl-CoA Hydratase, Chain A, domain 1"/>
    <property type="match status" value="1"/>
</dbReference>
<dbReference type="AlphaFoldDB" id="A0A1W1C2L0"/>
<keyword evidence="9" id="KW-0275">Fatty acid biosynthesis</keyword>
<dbReference type="Pfam" id="PF03255">
    <property type="entry name" value="ACCA"/>
    <property type="match status" value="1"/>
</dbReference>
<evidence type="ECO:0000256" key="5">
    <source>
        <dbReference type="ARBA" id="ARBA00022741"/>
    </source>
</evidence>
<dbReference type="InterPro" id="IPR001095">
    <property type="entry name" value="Acetyl_CoA_COase_a_su"/>
</dbReference>
<sequence>MATYLEFEKKIEQIQQDIDSAKARDDKYALESFEEALDKEVTKTFGTLSDYQKLQLARHPDRPYALDYIRFMMHDAYEIHGDRAFRDDPAILCYIGYIDGQKTMLIGEQKGRGTKHKLKRNFGMPNPEGYRKALRAVKLAEKFNIPVLMLIDTPGAYPGLGAEERGQSEAIAKNLFEFTNIKVPMVSVVIGEGGSGGALAIGVADKLAMMRYSVFAVISPEGCAAILWNDPKKVEQASSALKITPSDLHSYGLIDDILDEPLIGAHRNKKLASEIVKSYFLERVRALKELSVEEMLQQRYERLTSVGAFAEEEEEEQQQQ</sequence>
<dbReference type="NCBIfam" id="NF004344">
    <property type="entry name" value="PRK05724.1"/>
    <property type="match status" value="1"/>
</dbReference>
<dbReference type="InterPro" id="IPR011763">
    <property type="entry name" value="COA_CT_C"/>
</dbReference>
<dbReference type="HAMAP" id="MF_00823">
    <property type="entry name" value="AcetylCoA_CT_alpha"/>
    <property type="match status" value="1"/>
</dbReference>
<dbReference type="GO" id="GO:0016743">
    <property type="term" value="F:carboxyl- or carbamoyltransferase activity"/>
    <property type="evidence" value="ECO:0007669"/>
    <property type="project" value="InterPro"/>
</dbReference>
<keyword evidence="3" id="KW-0444">Lipid biosynthesis</keyword>
<keyword evidence="8" id="KW-0443">Lipid metabolism</keyword>
<reference evidence="12" key="1">
    <citation type="submission" date="2016-10" db="EMBL/GenBank/DDBJ databases">
        <authorList>
            <person name="de Groot N.N."/>
        </authorList>
    </citation>
    <scope>NUCLEOTIDE SEQUENCE</scope>
</reference>
<keyword evidence="4 12" id="KW-0808">Transferase</keyword>
<dbReference type="PRINTS" id="PR01069">
    <property type="entry name" value="ACCCTRFRASEA"/>
</dbReference>
<dbReference type="PROSITE" id="PS50989">
    <property type="entry name" value="COA_CT_CTER"/>
    <property type="match status" value="1"/>
</dbReference>
<comment type="pathway">
    <text evidence="1">Lipid metabolism; malonyl-CoA biosynthesis; malonyl-CoA from acetyl-CoA: step 1/1.</text>
</comment>
<dbReference type="GO" id="GO:0006633">
    <property type="term" value="P:fatty acid biosynthetic process"/>
    <property type="evidence" value="ECO:0007669"/>
    <property type="project" value="UniProtKB-KW"/>
</dbReference>
<dbReference type="InterPro" id="IPR029045">
    <property type="entry name" value="ClpP/crotonase-like_dom_sf"/>
</dbReference>
<organism evidence="12">
    <name type="scientific">hydrothermal vent metagenome</name>
    <dbReference type="NCBI Taxonomy" id="652676"/>
    <lineage>
        <taxon>unclassified sequences</taxon>
        <taxon>metagenomes</taxon>
        <taxon>ecological metagenomes</taxon>
    </lineage>
</organism>
<evidence type="ECO:0000256" key="8">
    <source>
        <dbReference type="ARBA" id="ARBA00023098"/>
    </source>
</evidence>
<dbReference type="EMBL" id="FPHE01000094">
    <property type="protein sequence ID" value="SFV59942.1"/>
    <property type="molecule type" value="Genomic_DNA"/>
</dbReference>
<evidence type="ECO:0000313" key="12">
    <source>
        <dbReference type="EMBL" id="SFV59942.1"/>
    </source>
</evidence>
<dbReference type="PANTHER" id="PTHR42853">
    <property type="entry name" value="ACETYL-COENZYME A CARBOXYLASE CARBOXYL TRANSFERASE SUBUNIT ALPHA"/>
    <property type="match status" value="1"/>
</dbReference>
<evidence type="ECO:0000256" key="3">
    <source>
        <dbReference type="ARBA" id="ARBA00022516"/>
    </source>
</evidence>
<dbReference type="GO" id="GO:2001295">
    <property type="term" value="P:malonyl-CoA biosynthetic process"/>
    <property type="evidence" value="ECO:0007669"/>
    <property type="project" value="UniProtKB-UniPathway"/>
</dbReference>
<proteinExistence type="inferred from homology"/>
<evidence type="ECO:0000256" key="4">
    <source>
        <dbReference type="ARBA" id="ARBA00022679"/>
    </source>
</evidence>
<dbReference type="NCBIfam" id="TIGR00513">
    <property type="entry name" value="accA"/>
    <property type="match status" value="1"/>
</dbReference>
<evidence type="ECO:0000256" key="6">
    <source>
        <dbReference type="ARBA" id="ARBA00022832"/>
    </source>
</evidence>
<gene>
    <name evidence="12" type="ORF">MNB_SV-12-1245</name>
</gene>
<feature type="domain" description="CoA carboxyltransferase C-terminal" evidence="11">
    <location>
        <begin position="36"/>
        <end position="286"/>
    </location>
</feature>
<dbReference type="UniPathway" id="UPA00655">
    <property type="reaction ID" value="UER00711"/>
</dbReference>
<keyword evidence="5" id="KW-0547">Nucleotide-binding</keyword>
<evidence type="ECO:0000256" key="10">
    <source>
        <dbReference type="ARBA" id="ARBA00049152"/>
    </source>
</evidence>
<keyword evidence="6" id="KW-0276">Fatty acid metabolism</keyword>
<dbReference type="GO" id="GO:0003989">
    <property type="term" value="F:acetyl-CoA carboxylase activity"/>
    <property type="evidence" value="ECO:0007669"/>
    <property type="project" value="InterPro"/>
</dbReference>
<evidence type="ECO:0000256" key="2">
    <source>
        <dbReference type="ARBA" id="ARBA00011883"/>
    </source>
</evidence>
<dbReference type="EC" id="2.1.3.15" evidence="2"/>
<evidence type="ECO:0000256" key="9">
    <source>
        <dbReference type="ARBA" id="ARBA00023160"/>
    </source>
</evidence>
<dbReference type="GO" id="GO:0009317">
    <property type="term" value="C:acetyl-CoA carboxylase complex"/>
    <property type="evidence" value="ECO:0007669"/>
    <property type="project" value="InterPro"/>
</dbReference>
<evidence type="ECO:0000256" key="7">
    <source>
        <dbReference type="ARBA" id="ARBA00022840"/>
    </source>
</evidence>
<keyword evidence="12" id="KW-0436">Ligase</keyword>
<dbReference type="PANTHER" id="PTHR42853:SF3">
    <property type="entry name" value="ACETYL-COENZYME A CARBOXYLASE CARBOXYL TRANSFERASE SUBUNIT ALPHA, CHLOROPLASTIC"/>
    <property type="match status" value="1"/>
</dbReference>
<keyword evidence="7" id="KW-0067">ATP-binding</keyword>
<evidence type="ECO:0000256" key="1">
    <source>
        <dbReference type="ARBA" id="ARBA00004956"/>
    </source>
</evidence>
<dbReference type="GO" id="GO:0005524">
    <property type="term" value="F:ATP binding"/>
    <property type="evidence" value="ECO:0007669"/>
    <property type="project" value="UniProtKB-KW"/>
</dbReference>
<name>A0A1W1C2L0_9ZZZZ</name>